<accession>A0A0A8YC69</accession>
<organism evidence="1">
    <name type="scientific">Arundo donax</name>
    <name type="common">Giant reed</name>
    <name type="synonym">Donax arundinaceus</name>
    <dbReference type="NCBI Taxonomy" id="35708"/>
    <lineage>
        <taxon>Eukaryota</taxon>
        <taxon>Viridiplantae</taxon>
        <taxon>Streptophyta</taxon>
        <taxon>Embryophyta</taxon>
        <taxon>Tracheophyta</taxon>
        <taxon>Spermatophyta</taxon>
        <taxon>Magnoliopsida</taxon>
        <taxon>Liliopsida</taxon>
        <taxon>Poales</taxon>
        <taxon>Poaceae</taxon>
        <taxon>PACMAD clade</taxon>
        <taxon>Arundinoideae</taxon>
        <taxon>Arundineae</taxon>
        <taxon>Arundo</taxon>
    </lineage>
</organism>
<reference evidence="1" key="2">
    <citation type="journal article" date="2015" name="Data Brief">
        <title>Shoot transcriptome of the giant reed, Arundo donax.</title>
        <authorList>
            <person name="Barrero R.A."/>
            <person name="Guerrero F.D."/>
            <person name="Moolhuijzen P."/>
            <person name="Goolsby J.A."/>
            <person name="Tidwell J."/>
            <person name="Bellgard S.E."/>
            <person name="Bellgard M.I."/>
        </authorList>
    </citation>
    <scope>NUCLEOTIDE SEQUENCE</scope>
    <source>
        <tissue evidence="1">Shoot tissue taken approximately 20 cm above the soil surface</tissue>
    </source>
</reference>
<reference evidence="1" key="1">
    <citation type="submission" date="2014-09" db="EMBL/GenBank/DDBJ databases">
        <authorList>
            <person name="Magalhaes I.L.F."/>
            <person name="Oliveira U."/>
            <person name="Santos F.R."/>
            <person name="Vidigal T.H.D.A."/>
            <person name="Brescovit A.D."/>
            <person name="Santos A.J."/>
        </authorList>
    </citation>
    <scope>NUCLEOTIDE SEQUENCE</scope>
    <source>
        <tissue evidence="1">Shoot tissue taken approximately 20 cm above the soil surface</tissue>
    </source>
</reference>
<dbReference type="EMBL" id="GBRH01274835">
    <property type="protein sequence ID" value="JAD23060.1"/>
    <property type="molecule type" value="Transcribed_RNA"/>
</dbReference>
<proteinExistence type="predicted"/>
<evidence type="ECO:0000313" key="1">
    <source>
        <dbReference type="EMBL" id="JAD23060.1"/>
    </source>
</evidence>
<sequence>MLRFLFIIFAGFLCVALPL</sequence>
<protein>
    <submittedName>
        <fullName evidence="1">Uncharacterized protein</fullName>
    </submittedName>
</protein>
<dbReference type="AlphaFoldDB" id="A0A0A8YC69"/>
<name>A0A0A8YC69_ARUDO</name>